<gene>
    <name evidence="1" type="ORF">KUCAC02_010165</name>
</gene>
<dbReference type="Proteomes" id="UP001057452">
    <property type="component" value="Chromosome 21"/>
</dbReference>
<dbReference type="EMBL" id="CM043805">
    <property type="protein sequence ID" value="KAI4805560.1"/>
    <property type="molecule type" value="Genomic_DNA"/>
</dbReference>
<accession>A0ACB9VZV5</accession>
<reference evidence="1" key="1">
    <citation type="submission" date="2022-05" db="EMBL/GenBank/DDBJ databases">
        <title>Chromosome-level genome of Chaenocephalus aceratus.</title>
        <authorList>
            <person name="Park H."/>
        </authorList>
    </citation>
    <scope>NUCLEOTIDE SEQUENCE</scope>
    <source>
        <strain evidence="1">KU_202001</strain>
    </source>
</reference>
<keyword evidence="2" id="KW-1185">Reference proteome</keyword>
<proteinExistence type="predicted"/>
<comment type="caution">
    <text evidence="1">The sequence shown here is derived from an EMBL/GenBank/DDBJ whole genome shotgun (WGS) entry which is preliminary data.</text>
</comment>
<evidence type="ECO:0000313" key="2">
    <source>
        <dbReference type="Proteomes" id="UP001057452"/>
    </source>
</evidence>
<organism evidence="1 2">
    <name type="scientific">Chaenocephalus aceratus</name>
    <name type="common">Blackfin icefish</name>
    <name type="synonym">Chaenichthys aceratus</name>
    <dbReference type="NCBI Taxonomy" id="36190"/>
    <lineage>
        <taxon>Eukaryota</taxon>
        <taxon>Metazoa</taxon>
        <taxon>Chordata</taxon>
        <taxon>Craniata</taxon>
        <taxon>Vertebrata</taxon>
        <taxon>Euteleostomi</taxon>
        <taxon>Actinopterygii</taxon>
        <taxon>Neopterygii</taxon>
        <taxon>Teleostei</taxon>
        <taxon>Neoteleostei</taxon>
        <taxon>Acanthomorphata</taxon>
        <taxon>Eupercaria</taxon>
        <taxon>Perciformes</taxon>
        <taxon>Notothenioidei</taxon>
        <taxon>Channichthyidae</taxon>
        <taxon>Chaenocephalus</taxon>
    </lineage>
</organism>
<name>A0ACB9VZV5_CHAAC</name>
<protein>
    <submittedName>
        <fullName evidence="1">Uncharacterized protein</fullName>
    </submittedName>
</protein>
<evidence type="ECO:0000313" key="1">
    <source>
        <dbReference type="EMBL" id="KAI4805560.1"/>
    </source>
</evidence>
<sequence length="427" mass="48304">MNSVLCIIPLVILAGTALGSANETILVQKLFIGYNKVVRPVNHFKDPVIVTVGLQLIQLISVDEVNQIVSSNVRLKQQWEDVNLKWNPQDYGGIKKIRVPSKDIWRPDLVLYNNADGDFAIVHETKVLLEHTGKITWNPPAIFKSYCEIIVLHFPFDLQNCTMKLGTWTYDGTLVVVNPESDRPDLSNFMESGEWEMKDFRGWKHWVYYACCPETPYLDITYHFLMLRLPLYFIVNVIIPCMLFSFLTGLVFYLPTDSGEKMTLSISVLLSLTVFLLVIVELIPSTSSAVPLIGNTHTMPDWVRKVFIETIPNIMFFSTMKRPGKEMQVKPNLYGADFDISDISGNQASSVPYQSPMTKNPDIRSAIEGVKYIAETMKSDEESNNAAEEWKFVAMVLDHILLCVFMAVCLIGTLGVFAGRLIELSTI</sequence>